<dbReference type="HAMAP" id="MF_02019">
    <property type="entry name" value="MurF"/>
    <property type="match status" value="1"/>
</dbReference>
<dbReference type="EC" id="6.3.2.10" evidence="10 11"/>
<keyword evidence="7 10" id="KW-0573">Peptidoglycan synthesis</keyword>
<comment type="function">
    <text evidence="10 11">Involved in cell wall formation. Catalyzes the final step in the synthesis of UDP-N-acetylmuramoyl-pentapeptide, the precursor of murein.</text>
</comment>
<dbReference type="NCBIfam" id="TIGR01143">
    <property type="entry name" value="murF"/>
    <property type="match status" value="1"/>
</dbReference>
<dbReference type="PANTHER" id="PTHR43024:SF1">
    <property type="entry name" value="UDP-N-ACETYLMURAMOYL-TRIPEPTIDE--D-ALANYL-D-ALANINE LIGASE"/>
    <property type="match status" value="1"/>
</dbReference>
<evidence type="ECO:0000259" key="13">
    <source>
        <dbReference type="Pfam" id="PF02875"/>
    </source>
</evidence>
<keyword evidence="3 10" id="KW-0132">Cell division</keyword>
<dbReference type="PANTHER" id="PTHR43024">
    <property type="entry name" value="UDP-N-ACETYLMURAMOYL-TRIPEPTIDE--D-ALANYL-D-ALANINE LIGASE"/>
    <property type="match status" value="1"/>
</dbReference>
<evidence type="ECO:0000256" key="2">
    <source>
        <dbReference type="ARBA" id="ARBA00022598"/>
    </source>
</evidence>
<dbReference type="SUPFAM" id="SSF53244">
    <property type="entry name" value="MurD-like peptide ligases, peptide-binding domain"/>
    <property type="match status" value="1"/>
</dbReference>
<keyword evidence="2 10" id="KW-0436">Ligase</keyword>
<proteinExistence type="inferred from homology"/>
<protein>
    <recommendedName>
        <fullName evidence="10 11">UDP-N-acetylmuramoyl-tripeptide--D-alanyl-D-alanine ligase</fullName>
        <ecNumber evidence="10 11">6.3.2.10</ecNumber>
    </recommendedName>
    <alternativeName>
        <fullName evidence="10">D-alanyl-D-alanine-adding enzyme</fullName>
    </alternativeName>
</protein>
<reference evidence="15 16" key="1">
    <citation type="submission" date="2021-02" db="EMBL/GenBank/DDBJ databases">
        <title>Activity-based single-cell genomes from oceanic crustal fluid captures similar information to metagenomic and metatranscriptomic surveys with orders of magnitude less sampling.</title>
        <authorList>
            <person name="D'Angelo T.S."/>
            <person name="Orcutt B.N."/>
        </authorList>
    </citation>
    <scope>NUCLEOTIDE SEQUENCE [LARGE SCALE GENOMIC DNA]</scope>
    <source>
        <strain evidence="15">AH-315-G07</strain>
    </source>
</reference>
<dbReference type="Gene3D" id="3.40.1190.10">
    <property type="entry name" value="Mur-like, catalytic domain"/>
    <property type="match status" value="1"/>
</dbReference>
<dbReference type="Gene3D" id="3.90.190.20">
    <property type="entry name" value="Mur ligase, C-terminal domain"/>
    <property type="match status" value="1"/>
</dbReference>
<dbReference type="InterPro" id="IPR035911">
    <property type="entry name" value="MurE/MurF_N"/>
</dbReference>
<dbReference type="Gene3D" id="3.40.1390.10">
    <property type="entry name" value="MurE/MurF, N-terminal domain"/>
    <property type="match status" value="1"/>
</dbReference>
<keyword evidence="4 10" id="KW-0547">Nucleotide-binding</keyword>
<gene>
    <name evidence="10" type="primary">murF</name>
    <name evidence="15" type="ORF">JYU14_02210</name>
</gene>
<evidence type="ECO:0000256" key="10">
    <source>
        <dbReference type="HAMAP-Rule" id="MF_02019"/>
    </source>
</evidence>
<feature type="binding site" evidence="10">
    <location>
        <begin position="110"/>
        <end position="116"/>
    </location>
    <ligand>
        <name>ATP</name>
        <dbReference type="ChEBI" id="CHEBI:30616"/>
    </ligand>
</feature>
<dbReference type="EMBL" id="JAFITR010000033">
    <property type="protein sequence ID" value="MBN4066877.1"/>
    <property type="molecule type" value="Genomic_DNA"/>
</dbReference>
<keyword evidence="9 10" id="KW-0961">Cell wall biogenesis/degradation</keyword>
<feature type="domain" description="Mur ligase central" evidence="14">
    <location>
        <begin position="108"/>
        <end position="290"/>
    </location>
</feature>
<dbReference type="Pfam" id="PF08245">
    <property type="entry name" value="Mur_ligase_M"/>
    <property type="match status" value="1"/>
</dbReference>
<dbReference type="InterPro" id="IPR036565">
    <property type="entry name" value="Mur-like_cat_sf"/>
</dbReference>
<dbReference type="SUPFAM" id="SSF63418">
    <property type="entry name" value="MurE/MurF N-terminal domain"/>
    <property type="match status" value="1"/>
</dbReference>
<evidence type="ECO:0000256" key="6">
    <source>
        <dbReference type="ARBA" id="ARBA00022960"/>
    </source>
</evidence>
<organism evidence="15 16">
    <name type="scientific">Simkania negevensis</name>
    <dbReference type="NCBI Taxonomy" id="83561"/>
    <lineage>
        <taxon>Bacteria</taxon>
        <taxon>Pseudomonadati</taxon>
        <taxon>Chlamydiota</taxon>
        <taxon>Chlamydiia</taxon>
        <taxon>Parachlamydiales</taxon>
        <taxon>Simkaniaceae</taxon>
        <taxon>Simkania</taxon>
    </lineage>
</organism>
<dbReference type="InterPro" id="IPR005863">
    <property type="entry name" value="UDP-N-AcMur_synth"/>
</dbReference>
<keyword evidence="8 10" id="KW-0131">Cell cycle</keyword>
<keyword evidence="16" id="KW-1185">Reference proteome</keyword>
<comment type="subcellular location">
    <subcellularLocation>
        <location evidence="10 11">Cytoplasm</location>
    </subcellularLocation>
</comment>
<dbReference type="GO" id="GO:0016874">
    <property type="term" value="F:ligase activity"/>
    <property type="evidence" value="ECO:0007669"/>
    <property type="project" value="UniProtKB-KW"/>
</dbReference>
<evidence type="ECO:0000256" key="3">
    <source>
        <dbReference type="ARBA" id="ARBA00022618"/>
    </source>
</evidence>
<dbReference type="InterPro" id="IPR000713">
    <property type="entry name" value="Mur_ligase_N"/>
</dbReference>
<comment type="pathway">
    <text evidence="10 11">Cell wall biogenesis; peptidoglycan biosynthesis.</text>
</comment>
<evidence type="ECO:0000256" key="7">
    <source>
        <dbReference type="ARBA" id="ARBA00022984"/>
    </source>
</evidence>
<dbReference type="Pfam" id="PF02875">
    <property type="entry name" value="Mur_ligase_C"/>
    <property type="match status" value="1"/>
</dbReference>
<dbReference type="Pfam" id="PF01225">
    <property type="entry name" value="Mur_ligase"/>
    <property type="match status" value="1"/>
</dbReference>
<dbReference type="InterPro" id="IPR036615">
    <property type="entry name" value="Mur_ligase_C_dom_sf"/>
</dbReference>
<comment type="similarity">
    <text evidence="10">Belongs to the MurCDEF family. MurF subfamily.</text>
</comment>
<dbReference type="InterPro" id="IPR051046">
    <property type="entry name" value="MurCDEF_CellWall_CoF430Synth"/>
</dbReference>
<comment type="caution">
    <text evidence="15">The sequence shown here is derived from an EMBL/GenBank/DDBJ whole genome shotgun (WGS) entry which is preliminary data.</text>
</comment>
<evidence type="ECO:0000256" key="9">
    <source>
        <dbReference type="ARBA" id="ARBA00023316"/>
    </source>
</evidence>
<evidence type="ECO:0000256" key="1">
    <source>
        <dbReference type="ARBA" id="ARBA00022490"/>
    </source>
</evidence>
<evidence type="ECO:0000259" key="12">
    <source>
        <dbReference type="Pfam" id="PF01225"/>
    </source>
</evidence>
<evidence type="ECO:0000256" key="8">
    <source>
        <dbReference type="ARBA" id="ARBA00023306"/>
    </source>
</evidence>
<evidence type="ECO:0000256" key="4">
    <source>
        <dbReference type="ARBA" id="ARBA00022741"/>
    </source>
</evidence>
<dbReference type="Proteomes" id="UP000722121">
    <property type="component" value="Unassembled WGS sequence"/>
</dbReference>
<keyword evidence="1 10" id="KW-0963">Cytoplasm</keyword>
<sequence length="452" mass="48831">MYHCTLCTVAKALNLSSPEHDIELCGYAVDSRLVERGSLFFALFGEKVDGHLFLADARARGAVAAVVSHDYSGAGYGLLLLRVPRVLLALQELARLFLLSRGCRVVGVTGSVGKTTTKGFVVTLLEGSYRVSASARSYNGQIGLPLSILNSSGDEELLVLEMGMSLPGEIARLVAIAPPDVALVNSIAPVHIGQFDSVEQIAHEKAQLFSSPLTQLGIVNDEMPCAELVRGMGSCDKLGYSLSNAASDYYVERNETSLVVVDKEGRHPLPLPPLLGVHNNDNLLGAIAVARHYGVEWEAIGQQIPMLSLPPGRLEKKERGGVVVIDDTYNANLVATVAALKSLSLVEKQGKRYAVLGDMLELGDFFASHHKEVGRVALDCVDELFCYGDGGKEMAAVWRDLPKTVHCYEDKETMTRALLERVVAGDLVLVKGSRGCKMETVVEAIMDLVDRR</sequence>
<comment type="catalytic activity">
    <reaction evidence="10 11">
        <text>D-alanyl-D-alanine + UDP-N-acetyl-alpha-D-muramoyl-L-alanyl-gamma-D-glutamyl-meso-2,6-diaminopimelate + ATP = UDP-N-acetyl-alpha-D-muramoyl-L-alanyl-gamma-D-glutamyl-meso-2,6-diaminopimeloyl-D-alanyl-D-alanine + ADP + phosphate + H(+)</text>
        <dbReference type="Rhea" id="RHEA:28374"/>
        <dbReference type="ChEBI" id="CHEBI:15378"/>
        <dbReference type="ChEBI" id="CHEBI:30616"/>
        <dbReference type="ChEBI" id="CHEBI:43474"/>
        <dbReference type="ChEBI" id="CHEBI:57822"/>
        <dbReference type="ChEBI" id="CHEBI:61386"/>
        <dbReference type="ChEBI" id="CHEBI:83905"/>
        <dbReference type="ChEBI" id="CHEBI:456216"/>
        <dbReference type="EC" id="6.3.2.10"/>
    </reaction>
</comment>
<evidence type="ECO:0000256" key="5">
    <source>
        <dbReference type="ARBA" id="ARBA00022840"/>
    </source>
</evidence>
<evidence type="ECO:0000313" key="16">
    <source>
        <dbReference type="Proteomes" id="UP000722121"/>
    </source>
</evidence>
<accession>A0ABS3AV78</accession>
<keyword evidence="5 10" id="KW-0067">ATP-binding</keyword>
<keyword evidence="6 10" id="KW-0133">Cell shape</keyword>
<evidence type="ECO:0000313" key="15">
    <source>
        <dbReference type="EMBL" id="MBN4066877.1"/>
    </source>
</evidence>
<dbReference type="InterPro" id="IPR013221">
    <property type="entry name" value="Mur_ligase_cen"/>
</dbReference>
<evidence type="ECO:0000259" key="14">
    <source>
        <dbReference type="Pfam" id="PF08245"/>
    </source>
</evidence>
<feature type="domain" description="Mur ligase C-terminal" evidence="13">
    <location>
        <begin position="312"/>
        <end position="434"/>
    </location>
</feature>
<dbReference type="SUPFAM" id="SSF53623">
    <property type="entry name" value="MurD-like peptide ligases, catalytic domain"/>
    <property type="match status" value="1"/>
</dbReference>
<evidence type="ECO:0000256" key="11">
    <source>
        <dbReference type="RuleBase" id="RU004136"/>
    </source>
</evidence>
<feature type="domain" description="Mur ligase N-terminal catalytic" evidence="12">
    <location>
        <begin position="28"/>
        <end position="95"/>
    </location>
</feature>
<dbReference type="InterPro" id="IPR004101">
    <property type="entry name" value="Mur_ligase_C"/>
</dbReference>
<name>A0ABS3AV78_9BACT</name>